<feature type="region of interest" description="Disordered" evidence="3">
    <location>
        <begin position="562"/>
        <end position="598"/>
    </location>
</feature>
<comment type="caution">
    <text evidence="5">The sequence shown here is derived from an EMBL/GenBank/DDBJ whole genome shotgun (WGS) entry which is preliminary data.</text>
</comment>
<protein>
    <recommendedName>
        <fullName evidence="4">GDP/GTP exchange factor Sec2 N-terminal domain-containing protein</fullName>
    </recommendedName>
</protein>
<dbReference type="AlphaFoldDB" id="A0A0E9NLJ6"/>
<feature type="region of interest" description="Disordered" evidence="3">
    <location>
        <begin position="1"/>
        <end position="54"/>
    </location>
</feature>
<evidence type="ECO:0000256" key="1">
    <source>
        <dbReference type="ARBA" id="ARBA00023054"/>
    </source>
</evidence>
<dbReference type="GO" id="GO:0006887">
    <property type="term" value="P:exocytosis"/>
    <property type="evidence" value="ECO:0007669"/>
    <property type="project" value="TreeGrafter"/>
</dbReference>
<evidence type="ECO:0000313" key="5">
    <source>
        <dbReference type="EMBL" id="GAO50285.1"/>
    </source>
</evidence>
<sequence>MPEEVEPHPLQSSTTAETEAVVESSPRPASPVPSEHEPITEGEQQQEDSSNHEVVLEEMKMKLIIAVERQADLDDALNSARRELEASKARLSTLKEEARVNAEKLGMIDRGEYILKSDAEQVQASLTKELNEAVNGKKQAEKERKGMETELEELTRSLFEEANKMVASARRDREASEKKREQMQARLADTETLLKNHQEQLADLKLMVQRIHSENEDTASSVPGTPGLPYGFALNNRSSRDSLRANSFDTAPESSIPTYHPSHPTSFPNIFQAIFRTDTPVYSDFKSLISVAKIMNEQRLPARITQALPGAPPNPPHAPTNPRPADSSSLKDLRYFKRCLTEDIEPTLRLDQAPGLSWMARRAVLPSILDGTLIIDPTPPASPHSTSSCSLCGASNTTDPTLRRTHRFRTSDTSAAVWYALCGYCVGRVRTVCDFVGWVRGVRDGIRNVRGEGEEERCWEESTRLREAMFWARMGGGVIPIIYRGPTTGHGIEIPLSPSPELDMVREAEEEEENGRGSVESRVGDDGETTMTFAKSSPPPPIFERTASGLHIDGVLASDGWGVKTPPVNGPASELANVEEKEEEKGGTDRKASIGSSEVTMAWAEAPALPRIGSTFGGTESRPASIKSTHSATNEAGGAEETKGELEAATGTAGHSTAASEDEFHDAAEGAPAAGASS</sequence>
<dbReference type="GO" id="GO:0070319">
    <property type="term" value="C:Golgi to plasma membrane transport vesicle"/>
    <property type="evidence" value="ECO:0007669"/>
    <property type="project" value="TreeGrafter"/>
</dbReference>
<feature type="compositionally biased region" description="Low complexity" evidence="3">
    <location>
        <begin position="648"/>
        <end position="659"/>
    </location>
</feature>
<feature type="compositionally biased region" description="Basic and acidic residues" evidence="3">
    <location>
        <begin position="583"/>
        <end position="592"/>
    </location>
</feature>
<dbReference type="Gene3D" id="6.10.140.910">
    <property type="match status" value="1"/>
</dbReference>
<dbReference type="Pfam" id="PF06428">
    <property type="entry name" value="Sec2p"/>
    <property type="match status" value="1"/>
</dbReference>
<dbReference type="OMA" id="ERCWEES"/>
<reference evidence="5 6" key="1">
    <citation type="journal article" date="2011" name="J. Gen. Appl. Microbiol.">
        <title>Draft genome sequencing of the enigmatic yeast Saitoella complicata.</title>
        <authorList>
            <person name="Nishida H."/>
            <person name="Hamamoto M."/>
            <person name="Sugiyama J."/>
        </authorList>
    </citation>
    <scope>NUCLEOTIDE SEQUENCE [LARGE SCALE GENOMIC DNA]</scope>
    <source>
        <strain evidence="5 6">NRRL Y-17804</strain>
    </source>
</reference>
<feature type="region of interest" description="Disordered" evidence="3">
    <location>
        <begin position="610"/>
        <end position="678"/>
    </location>
</feature>
<organism evidence="5 6">
    <name type="scientific">Saitoella complicata (strain BCRC 22490 / CBS 7301 / JCM 7358 / NBRC 10748 / NRRL Y-17804)</name>
    <dbReference type="NCBI Taxonomy" id="698492"/>
    <lineage>
        <taxon>Eukaryota</taxon>
        <taxon>Fungi</taxon>
        <taxon>Dikarya</taxon>
        <taxon>Ascomycota</taxon>
        <taxon>Taphrinomycotina</taxon>
        <taxon>Taphrinomycotina incertae sedis</taxon>
        <taxon>Saitoella</taxon>
    </lineage>
</organism>
<accession>A0A0E9NLJ6</accession>
<reference evidence="5 6" key="2">
    <citation type="journal article" date="2014" name="J. Gen. Appl. Microbiol.">
        <title>The early diverging ascomycetous budding yeast Saitoella complicata has three histone deacetylases belonging to the Clr6, Hos2, and Rpd3 lineages.</title>
        <authorList>
            <person name="Nishida H."/>
            <person name="Matsumoto T."/>
            <person name="Kondo S."/>
            <person name="Hamamoto M."/>
            <person name="Yoshikawa H."/>
        </authorList>
    </citation>
    <scope>NUCLEOTIDE SEQUENCE [LARGE SCALE GENOMIC DNA]</scope>
    <source>
        <strain evidence="5 6">NRRL Y-17804</strain>
    </source>
</reference>
<feature type="region of interest" description="Disordered" evidence="3">
    <location>
        <begin position="306"/>
        <end position="328"/>
    </location>
</feature>
<dbReference type="PANTHER" id="PTHR14430:SF0">
    <property type="entry name" value="SEC2P DOMAIN-CONTAINING PROTEIN"/>
    <property type="match status" value="1"/>
</dbReference>
<evidence type="ECO:0000256" key="3">
    <source>
        <dbReference type="SAM" id="MobiDB-lite"/>
    </source>
</evidence>
<dbReference type="PANTHER" id="PTHR14430">
    <property type="entry name" value="RABIN3-RELATED"/>
    <property type="match status" value="1"/>
</dbReference>
<name>A0A0E9NLJ6_SAICN</name>
<dbReference type="InterPro" id="IPR009449">
    <property type="entry name" value="Sec2_N"/>
</dbReference>
<feature type="compositionally biased region" description="Low complexity" evidence="3">
    <location>
        <begin position="669"/>
        <end position="678"/>
    </location>
</feature>
<gene>
    <name evidence="5" type="ORF">G7K_4415-t1</name>
</gene>
<dbReference type="GO" id="GO:0051286">
    <property type="term" value="C:cell tip"/>
    <property type="evidence" value="ECO:0007669"/>
    <property type="project" value="TreeGrafter"/>
</dbReference>
<dbReference type="EMBL" id="BACD03000031">
    <property type="protein sequence ID" value="GAO50285.1"/>
    <property type="molecule type" value="Genomic_DNA"/>
</dbReference>
<reference evidence="5 6" key="3">
    <citation type="journal article" date="2015" name="Genome Announc.">
        <title>Draft Genome Sequence of the Archiascomycetous Yeast Saitoella complicata.</title>
        <authorList>
            <person name="Yamauchi K."/>
            <person name="Kondo S."/>
            <person name="Hamamoto M."/>
            <person name="Takahashi Y."/>
            <person name="Ogura Y."/>
            <person name="Hayashi T."/>
            <person name="Nishida H."/>
        </authorList>
    </citation>
    <scope>NUCLEOTIDE SEQUENCE [LARGE SCALE GENOMIC DNA]</scope>
    <source>
        <strain evidence="5 6">NRRL Y-17804</strain>
    </source>
</reference>
<dbReference type="Proteomes" id="UP000033140">
    <property type="component" value="Unassembled WGS sequence"/>
</dbReference>
<dbReference type="GO" id="GO:0005085">
    <property type="term" value="F:guanyl-nucleotide exchange factor activity"/>
    <property type="evidence" value="ECO:0007669"/>
    <property type="project" value="InterPro"/>
</dbReference>
<dbReference type="CDD" id="cd21044">
    <property type="entry name" value="Rab11BD_RAB3IP_like"/>
    <property type="match status" value="1"/>
</dbReference>
<feature type="compositionally biased region" description="Pro residues" evidence="3">
    <location>
        <begin position="310"/>
        <end position="322"/>
    </location>
</feature>
<dbReference type="STRING" id="698492.A0A0E9NLJ6"/>
<dbReference type="InterPro" id="IPR040351">
    <property type="entry name" value="RAB3IL/RAB3IP/Sec2"/>
</dbReference>
<proteinExistence type="predicted"/>
<dbReference type="SUPFAM" id="SSF144284">
    <property type="entry name" value="Sec2 N-terminal region"/>
    <property type="match status" value="1"/>
</dbReference>
<keyword evidence="1 2" id="KW-0175">Coiled coil</keyword>
<feature type="domain" description="GDP/GTP exchange factor Sec2 N-terminal" evidence="4">
    <location>
        <begin position="70"/>
        <end position="211"/>
    </location>
</feature>
<keyword evidence="6" id="KW-1185">Reference proteome</keyword>
<evidence type="ECO:0000256" key="2">
    <source>
        <dbReference type="SAM" id="Coils"/>
    </source>
</evidence>
<feature type="coiled-coil region" evidence="2">
    <location>
        <begin position="70"/>
        <end position="214"/>
    </location>
</feature>
<dbReference type="Pfam" id="PF25555">
    <property type="entry name" value="RAB3A-like_C"/>
    <property type="match status" value="1"/>
</dbReference>
<evidence type="ECO:0000259" key="4">
    <source>
        <dbReference type="Pfam" id="PF06428"/>
    </source>
</evidence>
<evidence type="ECO:0000313" key="6">
    <source>
        <dbReference type="Proteomes" id="UP000033140"/>
    </source>
</evidence>
<feature type="region of interest" description="Disordered" evidence="3">
    <location>
        <begin position="507"/>
        <end position="543"/>
    </location>
</feature>